<dbReference type="GeneID" id="16194034"/>
<gene>
    <name evidence="1" type="primary">209</name>
    <name evidence="1" type="ORF">HGTV1_209</name>
</gene>
<keyword evidence="2" id="KW-1185">Reference proteome</keyword>
<evidence type="ECO:0000313" key="1">
    <source>
        <dbReference type="EMBL" id="AGM11506.1"/>
    </source>
</evidence>
<reference evidence="1 2" key="1">
    <citation type="submission" date="2012-12" db="EMBL/GenBank/DDBJ databases">
        <authorList>
            <person name="Sencilo A."/>
            <person name="Jacobs-Sera D."/>
            <person name="Russell D.A."/>
            <person name="Ko C."/>
            <person name="Atanasova N."/>
            <person name="Osterlund E."/>
            <person name="Oksanen H.M."/>
            <person name="Bamford D.H."/>
            <person name="Hatfull G.F."/>
            <person name="Roine E."/>
            <person name="Hendrix R.W."/>
        </authorList>
    </citation>
    <scope>NUCLEOTIDE SEQUENCE [LARGE SCALE GENOMIC DNA]</scope>
</reference>
<accession>R4TGV7</accession>
<evidence type="ECO:0000313" key="2">
    <source>
        <dbReference type="Proteomes" id="UP000202786"/>
    </source>
</evidence>
<dbReference type="RefSeq" id="YP_008059384.1">
    <property type="nucleotide sequence ID" value="NC_021328.1"/>
</dbReference>
<name>R4TGV7_9CAUD</name>
<organism evidence="1 2">
    <name type="scientific">Halogranum tailed virus 1</name>
    <dbReference type="NCBI Taxonomy" id="1273749"/>
    <lineage>
        <taxon>Viruses</taxon>
        <taxon>Duplodnaviria</taxon>
        <taxon>Heunggongvirae</taxon>
        <taxon>Uroviricota</taxon>
        <taxon>Caudoviricetes</taxon>
        <taxon>Thumleimavirales</taxon>
        <taxon>Halomagnusviridae</taxon>
        <taxon>Hagravirus</taxon>
        <taxon>Hagravirus capitaneum</taxon>
        <taxon>Hagravirus HGTV1</taxon>
    </lineage>
</organism>
<dbReference type="EMBL" id="KC292026">
    <property type="protein sequence ID" value="AGM11506.1"/>
    <property type="molecule type" value="Genomic_DNA"/>
</dbReference>
<dbReference type="Proteomes" id="UP000202786">
    <property type="component" value="Segment"/>
</dbReference>
<protein>
    <submittedName>
        <fullName evidence="1">Uncharacterized protein</fullName>
    </submittedName>
</protein>
<sequence>MTVELVWKNKEYLGKGLVLQRANVSNVKSCSSGSYEKNPDPALKSENGEYVERWRIVHLSEFVENYDEIEMNIENRIGELVTDGE</sequence>
<dbReference type="KEGG" id="vg:16194034"/>
<proteinExistence type="predicted"/>